<gene>
    <name evidence="2" type="ORF">RH061_04450</name>
</gene>
<dbReference type="InterPro" id="IPR036249">
    <property type="entry name" value="Thioredoxin-like_sf"/>
</dbReference>
<dbReference type="Proteomes" id="UP001303324">
    <property type="component" value="Chromosome"/>
</dbReference>
<evidence type="ECO:0000313" key="3">
    <source>
        <dbReference type="Proteomes" id="UP001303324"/>
    </source>
</evidence>
<dbReference type="SUPFAM" id="SSF52833">
    <property type="entry name" value="Thioredoxin-like"/>
    <property type="match status" value="1"/>
</dbReference>
<accession>A0ABY9VR35</accession>
<dbReference type="EMBL" id="CP134494">
    <property type="protein sequence ID" value="WNF25120.1"/>
    <property type="molecule type" value="Genomic_DNA"/>
</dbReference>
<evidence type="ECO:0000313" key="2">
    <source>
        <dbReference type="EMBL" id="WNF25120.1"/>
    </source>
</evidence>
<dbReference type="PANTHER" id="PTHR13887">
    <property type="entry name" value="GLUTATHIONE S-TRANSFERASE KAPPA"/>
    <property type="match status" value="1"/>
</dbReference>
<dbReference type="PANTHER" id="PTHR13887:SF41">
    <property type="entry name" value="THIOREDOXIN SUPERFAMILY PROTEIN"/>
    <property type="match status" value="1"/>
</dbReference>
<sequence length="219" mass="24768">MGKRRLDDAIKQIDHPIEVTYRCFELDPNMKRDIDYNMYEGLSKKYGMSIAQAKASTQNMVQMAKESGLEYNIDTLILTNTFDAHRLTMFAKKHGLMAEMTERILRAYFTESKHIGDHETLTELAVEVGLDREAVEKMLANGEMADEVRADESTGQQYGITGVPFFLINKKYAITGAQPTDVIVQSLKKVIAENEITVLNSDDEMICDDDGCEIPNKKN</sequence>
<feature type="domain" description="DSBA-like thioredoxin" evidence="1">
    <location>
        <begin position="2"/>
        <end position="187"/>
    </location>
</feature>
<evidence type="ECO:0000259" key="1">
    <source>
        <dbReference type="Pfam" id="PF01323"/>
    </source>
</evidence>
<proteinExistence type="predicted"/>
<dbReference type="InterPro" id="IPR001853">
    <property type="entry name" value="DSBA-like_thioredoxin_dom"/>
</dbReference>
<name>A0ABY9VR35_9BACI</name>
<organism evidence="2 3">
    <name type="scientific">Mesobacillus jeotgali</name>
    <dbReference type="NCBI Taxonomy" id="129985"/>
    <lineage>
        <taxon>Bacteria</taxon>
        <taxon>Bacillati</taxon>
        <taxon>Bacillota</taxon>
        <taxon>Bacilli</taxon>
        <taxon>Bacillales</taxon>
        <taxon>Bacillaceae</taxon>
        <taxon>Mesobacillus</taxon>
    </lineage>
</organism>
<dbReference type="Pfam" id="PF01323">
    <property type="entry name" value="DSBA"/>
    <property type="match status" value="1"/>
</dbReference>
<dbReference type="Gene3D" id="3.40.30.10">
    <property type="entry name" value="Glutaredoxin"/>
    <property type="match status" value="1"/>
</dbReference>
<keyword evidence="3" id="KW-1185">Reference proteome</keyword>
<dbReference type="RefSeq" id="WP_311076264.1">
    <property type="nucleotide sequence ID" value="NZ_CP134494.1"/>
</dbReference>
<protein>
    <submittedName>
        <fullName evidence="2">DsbA family oxidoreductase</fullName>
    </submittedName>
</protein>
<dbReference type="CDD" id="cd03024">
    <property type="entry name" value="DsbA_FrnE"/>
    <property type="match status" value="1"/>
</dbReference>
<reference evidence="2 3" key="1">
    <citation type="submission" date="2023-09" db="EMBL/GenBank/DDBJ databases">
        <title>Microbial mechanism of fulvic acid promoting antimony reduction mineralization in rice fields.</title>
        <authorList>
            <person name="Chen G."/>
            <person name="Lan J."/>
        </authorList>
    </citation>
    <scope>NUCLEOTIDE SEQUENCE [LARGE SCALE GENOMIC DNA]</scope>
    <source>
        <strain evidence="2 3">PS1</strain>
    </source>
</reference>